<proteinExistence type="predicted"/>
<dbReference type="EMBL" id="AGAY01000022">
    <property type="protein sequence ID" value="EGY53109.1"/>
    <property type="molecule type" value="Genomic_DNA"/>
</dbReference>
<evidence type="ECO:0000313" key="2">
    <source>
        <dbReference type="Proteomes" id="UP000003019"/>
    </source>
</evidence>
<gene>
    <name evidence="1" type="ORF">HMPREF9371_0600</name>
</gene>
<dbReference type="RefSeq" id="WP_009118294.1">
    <property type="nucleotide sequence ID" value="NZ_JH164926.1"/>
</dbReference>
<name>G4CG61_9NEIS</name>
<dbReference type="PATRIC" id="fig|1032488.3.peg.548"/>
<dbReference type="OrthoDB" id="8611610at2"/>
<organism evidence="1 2">
    <name type="scientific">Neisseria shayeganii 871</name>
    <dbReference type="NCBI Taxonomy" id="1032488"/>
    <lineage>
        <taxon>Bacteria</taxon>
        <taxon>Pseudomonadati</taxon>
        <taxon>Pseudomonadota</taxon>
        <taxon>Betaproteobacteria</taxon>
        <taxon>Neisseriales</taxon>
        <taxon>Neisseriaceae</taxon>
        <taxon>Neisseria</taxon>
    </lineage>
</organism>
<dbReference type="Pfam" id="PF05565">
    <property type="entry name" value="Sipho_Gp157"/>
    <property type="match status" value="1"/>
</dbReference>
<dbReference type="InterPro" id="IPR008840">
    <property type="entry name" value="Sipho_Gp157"/>
</dbReference>
<dbReference type="AlphaFoldDB" id="G4CG61"/>
<reference evidence="1 2" key="1">
    <citation type="submission" date="2011-05" db="EMBL/GenBank/DDBJ databases">
        <authorList>
            <person name="Muzny D."/>
            <person name="Qin X."/>
            <person name="Deng J."/>
            <person name="Jiang H."/>
            <person name="Liu Y."/>
            <person name="Qu J."/>
            <person name="Song X.-Z."/>
            <person name="Zhang L."/>
            <person name="Thornton R."/>
            <person name="Coyle M."/>
            <person name="Francisco L."/>
            <person name="Jackson L."/>
            <person name="Javaid M."/>
            <person name="Korchina V."/>
            <person name="Kovar C."/>
            <person name="Mata R."/>
            <person name="Mathew T."/>
            <person name="Ngo R."/>
            <person name="Nguyen L."/>
            <person name="Nguyen N."/>
            <person name="Okwuonu G."/>
            <person name="Ongeri F."/>
            <person name="Pham C."/>
            <person name="Simmons D."/>
            <person name="Wilczek-Boney K."/>
            <person name="Hale W."/>
            <person name="Jakkamsetti A."/>
            <person name="Pham P."/>
            <person name="Ruth R."/>
            <person name="San Lucas F."/>
            <person name="Warren J."/>
            <person name="Zhang J."/>
            <person name="Zhao Z."/>
            <person name="Zhou C."/>
            <person name="Zhu D."/>
            <person name="Lee S."/>
            <person name="Bess C."/>
            <person name="Blankenburg K."/>
            <person name="Forbes L."/>
            <person name="Fu Q."/>
            <person name="Gubbala S."/>
            <person name="Hirani K."/>
            <person name="Jayaseelan J.C."/>
            <person name="Lara F."/>
            <person name="Munidasa M."/>
            <person name="Palculict T."/>
            <person name="Patil S."/>
            <person name="Pu L.-L."/>
            <person name="Saada N."/>
            <person name="Tang L."/>
            <person name="Weissenberger G."/>
            <person name="Zhu Y."/>
            <person name="Hemphill L."/>
            <person name="Shang Y."/>
            <person name="Youmans B."/>
            <person name="Ayvaz T."/>
            <person name="Ross M."/>
            <person name="Santibanez J."/>
            <person name="Aqrawi P."/>
            <person name="Gross S."/>
            <person name="Joshi V."/>
            <person name="Fowler G."/>
            <person name="Nazareth L."/>
            <person name="Reid J."/>
            <person name="Worley K."/>
            <person name="Petrosino J."/>
            <person name="Highlander S."/>
            <person name="Gibbs R."/>
        </authorList>
    </citation>
    <scope>NUCLEOTIDE SEQUENCE [LARGE SCALE GENOMIC DNA]</scope>
    <source>
        <strain evidence="1 2">871</strain>
    </source>
</reference>
<dbReference type="Proteomes" id="UP000003019">
    <property type="component" value="Unassembled WGS sequence"/>
</dbReference>
<evidence type="ECO:0000313" key="1">
    <source>
        <dbReference type="EMBL" id="EGY53109.1"/>
    </source>
</evidence>
<protein>
    <submittedName>
        <fullName evidence="1">Phage associated protein</fullName>
    </submittedName>
</protein>
<keyword evidence="2" id="KW-1185">Reference proteome</keyword>
<accession>G4CG61</accession>
<sequence>MSNITLYQCADDVLRALNELADNDETWAQDTIEAVIGQFETKAVSVVAYAMNLGAEEEMLASHIKTMQAKLAAVKNRKERLKTYLADNMRRIGIKEIKAVDGTFSAKFAKNPPSVEIFDESQIPAELMRVKTEPDKAAIKAAIKAGQDIPGAKLLEGMESLRLK</sequence>
<dbReference type="STRING" id="1032488.HMPREF9371_0600"/>
<dbReference type="HOGENOM" id="CLU_124446_2_0_4"/>
<comment type="caution">
    <text evidence="1">The sequence shown here is derived from an EMBL/GenBank/DDBJ whole genome shotgun (WGS) entry which is preliminary data.</text>
</comment>